<evidence type="ECO:0008006" key="5">
    <source>
        <dbReference type="Google" id="ProtNLM"/>
    </source>
</evidence>
<evidence type="ECO:0000313" key="4">
    <source>
        <dbReference type="Proteomes" id="UP000516052"/>
    </source>
</evidence>
<sequence length="112" mass="10534">MPGSLRVRLAVSIGVLACALVACGTDESGEGGTSTPPTGVSGTGAEATPTAGSGPEDGDDTGTASCGPSTSTTPDASGASGTAAPGDSQTHSQDPDDNCVIDSGVPSMPVDP</sequence>
<organism evidence="3 4">
    <name type="scientific">Streptomyces roseirectus</name>
    <dbReference type="NCBI Taxonomy" id="2768066"/>
    <lineage>
        <taxon>Bacteria</taxon>
        <taxon>Bacillati</taxon>
        <taxon>Actinomycetota</taxon>
        <taxon>Actinomycetes</taxon>
        <taxon>Kitasatosporales</taxon>
        <taxon>Streptomycetaceae</taxon>
        <taxon>Streptomyces</taxon>
    </lineage>
</organism>
<feature type="region of interest" description="Disordered" evidence="1">
    <location>
        <begin position="25"/>
        <end position="112"/>
    </location>
</feature>
<protein>
    <recommendedName>
        <fullName evidence="5">Secreted protein</fullName>
    </recommendedName>
</protein>
<dbReference type="AlphaFoldDB" id="A0A7H0IEU8"/>
<proteinExistence type="predicted"/>
<dbReference type="KEGG" id="sroi:IAG44_19000"/>
<evidence type="ECO:0000256" key="2">
    <source>
        <dbReference type="SAM" id="SignalP"/>
    </source>
</evidence>
<evidence type="ECO:0000256" key="1">
    <source>
        <dbReference type="SAM" id="MobiDB-lite"/>
    </source>
</evidence>
<feature type="compositionally biased region" description="Polar residues" evidence="1">
    <location>
        <begin position="62"/>
        <end position="75"/>
    </location>
</feature>
<feature type="compositionally biased region" description="Low complexity" evidence="1">
    <location>
        <begin position="33"/>
        <end position="44"/>
    </location>
</feature>
<dbReference type="RefSeq" id="WP_187748285.1">
    <property type="nucleotide sequence ID" value="NZ_CP060828.1"/>
</dbReference>
<evidence type="ECO:0000313" key="3">
    <source>
        <dbReference type="EMBL" id="QNP71314.1"/>
    </source>
</evidence>
<gene>
    <name evidence="3" type="ORF">IAG44_19000</name>
</gene>
<name>A0A7H0IEU8_9ACTN</name>
<reference evidence="3 4" key="1">
    <citation type="submission" date="2020-08" db="EMBL/GenBank/DDBJ databases">
        <title>A novel species.</title>
        <authorList>
            <person name="Gao J."/>
        </authorList>
    </citation>
    <scope>NUCLEOTIDE SEQUENCE [LARGE SCALE GENOMIC DNA]</scope>
    <source>
        <strain evidence="3 4">CRXT-G-22</strain>
    </source>
</reference>
<keyword evidence="4" id="KW-1185">Reference proteome</keyword>
<accession>A0A7H0IEU8</accession>
<dbReference type="Proteomes" id="UP000516052">
    <property type="component" value="Chromosome"/>
</dbReference>
<dbReference type="EMBL" id="CP060828">
    <property type="protein sequence ID" value="QNP71314.1"/>
    <property type="molecule type" value="Genomic_DNA"/>
</dbReference>
<feature type="signal peptide" evidence="2">
    <location>
        <begin position="1"/>
        <end position="24"/>
    </location>
</feature>
<dbReference type="PROSITE" id="PS51257">
    <property type="entry name" value="PROKAR_LIPOPROTEIN"/>
    <property type="match status" value="1"/>
</dbReference>
<feature type="chain" id="PRO_5028834823" description="Secreted protein" evidence="2">
    <location>
        <begin position="25"/>
        <end position="112"/>
    </location>
</feature>
<keyword evidence="2" id="KW-0732">Signal</keyword>